<evidence type="ECO:0000256" key="2">
    <source>
        <dbReference type="PROSITE-ProRule" id="PRU00168"/>
    </source>
</evidence>
<feature type="region of interest" description="Disordered" evidence="3">
    <location>
        <begin position="196"/>
        <end position="216"/>
    </location>
</feature>
<keyword evidence="7" id="KW-1185">Reference proteome</keyword>
<dbReference type="SMART" id="SM00229">
    <property type="entry name" value="RasGEFN"/>
    <property type="match status" value="1"/>
</dbReference>
<name>A0A6G0XVW8_9STRA</name>
<dbReference type="InterPro" id="IPR036964">
    <property type="entry name" value="RASGEF_cat_dom_sf"/>
</dbReference>
<dbReference type="InterPro" id="IPR008937">
    <property type="entry name" value="Ras-like_GEF"/>
</dbReference>
<evidence type="ECO:0000313" key="6">
    <source>
        <dbReference type="EMBL" id="KAF0744637.1"/>
    </source>
</evidence>
<feature type="domain" description="Ras-GEF" evidence="4">
    <location>
        <begin position="343"/>
        <end position="573"/>
    </location>
</feature>
<evidence type="ECO:0000259" key="5">
    <source>
        <dbReference type="PROSITE" id="PS50212"/>
    </source>
</evidence>
<feature type="domain" description="N-terminal Ras-GEF" evidence="5">
    <location>
        <begin position="37"/>
        <end position="190"/>
    </location>
</feature>
<evidence type="ECO:0000259" key="4">
    <source>
        <dbReference type="PROSITE" id="PS50009"/>
    </source>
</evidence>
<feature type="compositionally biased region" description="Polar residues" evidence="3">
    <location>
        <begin position="306"/>
        <end position="321"/>
    </location>
</feature>
<dbReference type="PROSITE" id="PS50212">
    <property type="entry name" value="RASGEF_NTER"/>
    <property type="match status" value="1"/>
</dbReference>
<reference evidence="6 7" key="1">
    <citation type="submission" date="2019-07" db="EMBL/GenBank/DDBJ databases">
        <title>Genomics analysis of Aphanomyces spp. identifies a new class of oomycete effector associated with host adaptation.</title>
        <authorList>
            <person name="Gaulin E."/>
        </authorList>
    </citation>
    <scope>NUCLEOTIDE SEQUENCE [LARGE SCALE GENOMIC DNA]</scope>
    <source>
        <strain evidence="6 7">ATCC 201684</strain>
    </source>
</reference>
<feature type="region of interest" description="Disordered" evidence="3">
    <location>
        <begin position="246"/>
        <end position="325"/>
    </location>
</feature>
<evidence type="ECO:0000313" key="7">
    <source>
        <dbReference type="Proteomes" id="UP000481153"/>
    </source>
</evidence>
<proteinExistence type="predicted"/>
<evidence type="ECO:0008006" key="8">
    <source>
        <dbReference type="Google" id="ProtNLM"/>
    </source>
</evidence>
<dbReference type="GO" id="GO:0007264">
    <property type="term" value="P:small GTPase-mediated signal transduction"/>
    <property type="evidence" value="ECO:0007669"/>
    <property type="project" value="InterPro"/>
</dbReference>
<evidence type="ECO:0000256" key="3">
    <source>
        <dbReference type="SAM" id="MobiDB-lite"/>
    </source>
</evidence>
<dbReference type="SUPFAM" id="SSF48366">
    <property type="entry name" value="Ras GEF"/>
    <property type="match status" value="1"/>
</dbReference>
<feature type="compositionally biased region" description="Basic and acidic residues" evidence="3">
    <location>
        <begin position="263"/>
        <end position="278"/>
    </location>
</feature>
<dbReference type="Pfam" id="PF00618">
    <property type="entry name" value="RasGEF_N"/>
    <property type="match status" value="1"/>
</dbReference>
<dbReference type="Gene3D" id="1.10.840.10">
    <property type="entry name" value="Ras guanine-nucleotide exchange factors catalytic domain"/>
    <property type="match status" value="1"/>
</dbReference>
<dbReference type="InterPro" id="IPR001895">
    <property type="entry name" value="RASGEF_cat_dom"/>
</dbReference>
<dbReference type="Proteomes" id="UP000481153">
    <property type="component" value="Unassembled WGS sequence"/>
</dbReference>
<dbReference type="InterPro" id="IPR023578">
    <property type="entry name" value="Ras_GEF_dom_sf"/>
</dbReference>
<organism evidence="6 7">
    <name type="scientific">Aphanomyces euteiches</name>
    <dbReference type="NCBI Taxonomy" id="100861"/>
    <lineage>
        <taxon>Eukaryota</taxon>
        <taxon>Sar</taxon>
        <taxon>Stramenopiles</taxon>
        <taxon>Oomycota</taxon>
        <taxon>Saprolegniomycetes</taxon>
        <taxon>Saprolegniales</taxon>
        <taxon>Verrucalvaceae</taxon>
        <taxon>Aphanomyces</taxon>
    </lineage>
</organism>
<dbReference type="InterPro" id="IPR000651">
    <property type="entry name" value="Ras-like_Gua-exchang_fac_N"/>
</dbReference>
<dbReference type="GO" id="GO:0005085">
    <property type="term" value="F:guanyl-nucleotide exchange factor activity"/>
    <property type="evidence" value="ECO:0007669"/>
    <property type="project" value="UniProtKB-KW"/>
</dbReference>
<dbReference type="PANTHER" id="PTHR23113:SF99">
    <property type="entry name" value="RASGEF DOMAIN-CONTAINING PROTEIN"/>
    <property type="match status" value="1"/>
</dbReference>
<dbReference type="CDD" id="cd06224">
    <property type="entry name" value="REM"/>
    <property type="match status" value="1"/>
</dbReference>
<keyword evidence="1 2" id="KW-0344">Guanine-nucleotide releasing factor</keyword>
<dbReference type="PROSITE" id="PS50009">
    <property type="entry name" value="RASGEF_CAT"/>
    <property type="match status" value="1"/>
</dbReference>
<dbReference type="AlphaFoldDB" id="A0A6G0XVW8"/>
<dbReference type="Gene3D" id="1.20.870.10">
    <property type="entry name" value="Son of sevenless (SoS) protein Chain: S domain 1"/>
    <property type="match status" value="1"/>
</dbReference>
<dbReference type="Pfam" id="PF00617">
    <property type="entry name" value="RasGEF"/>
    <property type="match status" value="1"/>
</dbReference>
<dbReference type="VEuPathDB" id="FungiDB:AeMF1_001611"/>
<protein>
    <recommendedName>
        <fullName evidence="8">Ras-GEF domain-containing protein</fullName>
    </recommendedName>
</protein>
<dbReference type="SMART" id="SM00147">
    <property type="entry name" value="RasGEF"/>
    <property type="match status" value="1"/>
</dbReference>
<comment type="caution">
    <text evidence="6">The sequence shown here is derived from an EMBL/GenBank/DDBJ whole genome shotgun (WGS) entry which is preliminary data.</text>
</comment>
<dbReference type="EMBL" id="VJMJ01000009">
    <property type="protein sequence ID" value="KAF0744637.1"/>
    <property type="molecule type" value="Genomic_DNA"/>
</dbReference>
<gene>
    <name evidence="6" type="ORF">Ae201684_001101</name>
</gene>
<accession>A0A6G0XVW8</accession>
<evidence type="ECO:0000256" key="1">
    <source>
        <dbReference type="ARBA" id="ARBA00022658"/>
    </source>
</evidence>
<sequence length="605" mass="68751">MMVHERGHHDVGGGGMAGQASAHKIPSVLYERDATSDTRKITHATLGRLVAKLTDAHHYDTEFRDCFLLTYRSHSSVNDFIMKLTKRYNAASAMANPRFDECDPTNAEEERFSVAANVNAQAQANVSMMRAMNVLKYWIRDSGYIEADLKDDRRSTKKLMIFLAKVQDESPIVSITKHASAMLRVVGKILVRNTPERSMAPPSVMPSPLDLGSEPPEEFPRFRRMVPETIDENSSLPPALSRLQIVRSSSAEPRPQVIIRAHPSSDRPSREPSRDGKSDFSMPPPSFSRGQTMPPVSLHRPASHAPFQTTFQTPLTRSTSDNTRERAKCTTALPRSEPFGGMSAQEVADQLTLIEEHKYQKIIPRELTNKNWTGEHKHELAPNVMALIEHFDARADWVSSEILHPKLNTPQQRFKMVSFFIDVADACYRLRNFNSLFEIVTGLTAPCLKQLESTWKLVPTSQIEHLERLKRVCSADDNYRAYREEYAAAEGYPRLPTISIVVKDLFGFEESMPTKEKCLIHFRKCRKICQVIRDALSCHHIKYTIAPSSGRRHRVLHPEMSHQLVLNYRLETIRKSGTELFWLAKNANKQERDQFVNSLADAGFM</sequence>
<dbReference type="PANTHER" id="PTHR23113">
    <property type="entry name" value="GUANINE NUCLEOTIDE EXCHANGE FACTOR"/>
    <property type="match status" value="1"/>
</dbReference>